<evidence type="ECO:0000259" key="1">
    <source>
        <dbReference type="Pfam" id="PF01467"/>
    </source>
</evidence>
<keyword evidence="3" id="KW-1185">Reference proteome</keyword>
<accession>A0A0B4I0J3</accession>
<proteinExistence type="predicted"/>
<protein>
    <submittedName>
        <fullName evidence="2">Rossmann-like alpha/beta/alpha sandwich fold protein</fullName>
    </submittedName>
</protein>
<dbReference type="EMBL" id="AZNH01000027">
    <property type="protein sequence ID" value="KID85739.1"/>
    <property type="molecule type" value="Genomic_DNA"/>
</dbReference>
<reference evidence="2 3" key="1">
    <citation type="journal article" date="2014" name="Proc. Natl. Acad. Sci. U.S.A.">
        <title>Trajectory and genomic determinants of fungal-pathogen speciation and host adaptation.</title>
        <authorList>
            <person name="Hu X."/>
            <person name="Xiao G."/>
            <person name="Zheng P."/>
            <person name="Shang Y."/>
            <person name="Su Y."/>
            <person name="Zhang X."/>
            <person name="Liu X."/>
            <person name="Zhan S."/>
            <person name="St Leger R.J."/>
            <person name="Wang C."/>
        </authorList>
    </citation>
    <scope>NUCLEOTIDE SEQUENCE [LARGE SCALE GENOMIC DNA]</scope>
    <source>
        <strain evidence="2 3">ARSEF 977</strain>
    </source>
</reference>
<organism evidence="2 3">
    <name type="scientific">Metarhizium guizhouense (strain ARSEF 977)</name>
    <dbReference type="NCBI Taxonomy" id="1276136"/>
    <lineage>
        <taxon>Eukaryota</taxon>
        <taxon>Fungi</taxon>
        <taxon>Dikarya</taxon>
        <taxon>Ascomycota</taxon>
        <taxon>Pezizomycotina</taxon>
        <taxon>Sordariomycetes</taxon>
        <taxon>Hypocreomycetidae</taxon>
        <taxon>Hypocreales</taxon>
        <taxon>Clavicipitaceae</taxon>
        <taxon>Metarhizium</taxon>
    </lineage>
</organism>
<dbReference type="InterPro" id="IPR004821">
    <property type="entry name" value="Cyt_trans-like"/>
</dbReference>
<dbReference type="GO" id="GO:0003824">
    <property type="term" value="F:catalytic activity"/>
    <property type="evidence" value="ECO:0007669"/>
    <property type="project" value="InterPro"/>
</dbReference>
<dbReference type="HOGENOM" id="CLU_1384063_0_0_1"/>
<dbReference type="InterPro" id="IPR014729">
    <property type="entry name" value="Rossmann-like_a/b/a_fold"/>
</dbReference>
<dbReference type="NCBIfam" id="TIGR00125">
    <property type="entry name" value="cyt_tran_rel"/>
    <property type="match status" value="1"/>
</dbReference>
<evidence type="ECO:0000313" key="3">
    <source>
        <dbReference type="Proteomes" id="UP000031192"/>
    </source>
</evidence>
<dbReference type="Proteomes" id="UP000031192">
    <property type="component" value="Unassembled WGS sequence"/>
</dbReference>
<gene>
    <name evidence="2" type="ORF">MGU_07047</name>
</gene>
<comment type="caution">
    <text evidence="2">The sequence shown here is derived from an EMBL/GenBank/DDBJ whole genome shotgun (WGS) entry which is preliminary data.</text>
</comment>
<dbReference type="SUPFAM" id="SSF52374">
    <property type="entry name" value="Nucleotidylyl transferase"/>
    <property type="match status" value="1"/>
</dbReference>
<feature type="domain" description="Cytidyltransferase-like" evidence="1">
    <location>
        <begin position="52"/>
        <end position="163"/>
    </location>
</feature>
<name>A0A0B4I0J3_METGA</name>
<dbReference type="Gene3D" id="3.40.50.620">
    <property type="entry name" value="HUPs"/>
    <property type="match status" value="1"/>
</dbReference>
<evidence type="ECO:0000313" key="2">
    <source>
        <dbReference type="EMBL" id="KID85739.1"/>
    </source>
</evidence>
<sequence length="208" mass="23644">MSGIADKPHVGLLSTYIEHVYGRTPLDAPIFDYGLTHVQPRLRKDTVNKILVYPGSFDPPHRGHLELLTHVFHHRDDIIAAIVLPLDDDDIRTKCRATGDKLLFTKQERVKIWRGHGPSDWLWVFDRSATDWSPFRRNLIKATAEDGFRLDFVLLAGPDQINPKCDILWGTWGGCMEFVVSDISRPGFVSPSGDLRKMQDCGTIKNRV</sequence>
<dbReference type="Pfam" id="PF01467">
    <property type="entry name" value="CTP_transf_like"/>
    <property type="match status" value="1"/>
</dbReference>
<dbReference type="AlphaFoldDB" id="A0A0B4I0J3"/>